<feature type="region of interest" description="Disordered" evidence="1">
    <location>
        <begin position="144"/>
        <end position="240"/>
    </location>
</feature>
<dbReference type="InParanoid" id="A0A7R8YLX1"/>
<keyword evidence="3" id="KW-1185">Reference proteome</keyword>
<sequence length="266" mass="27837">APLSTTRNGCGGPGSEYSLPPSYRSRNANTNTITSISRPPTTTPGNDSMESLDRNNALSNNSSNQNTLSSSNNGNVPQNIATTATLIDQLQNTVSLIPETTSSIQVNFPSSTSATMATSITTSTTPSITKESVHTIAIEAAGAARPNEQQHFSSNQSQNLNEKLNPRVTNSNNNNINYNNIRTSNSVSSSSSSSVSCTKTSGSPSKSMASTILTTMASTGAKATTSRNEQSSAPTSSRKELVTIVTISASQEPETSPSEMEILAHL</sequence>
<dbReference type="EMBL" id="LR899009">
    <property type="protein sequence ID" value="CAD7077976.1"/>
    <property type="molecule type" value="Genomic_DNA"/>
</dbReference>
<protein>
    <submittedName>
        <fullName evidence="2">Uncharacterized protein</fullName>
    </submittedName>
</protein>
<feature type="compositionally biased region" description="Low complexity" evidence="1">
    <location>
        <begin position="30"/>
        <end position="44"/>
    </location>
</feature>
<evidence type="ECO:0000313" key="2">
    <source>
        <dbReference type="EMBL" id="CAD7077976.1"/>
    </source>
</evidence>
<feature type="region of interest" description="Disordered" evidence="1">
    <location>
        <begin position="1"/>
        <end position="76"/>
    </location>
</feature>
<evidence type="ECO:0000313" key="3">
    <source>
        <dbReference type="Proteomes" id="UP000594454"/>
    </source>
</evidence>
<dbReference type="Proteomes" id="UP000594454">
    <property type="component" value="Chromosome 1"/>
</dbReference>
<organism evidence="2 3">
    <name type="scientific">Hermetia illucens</name>
    <name type="common">Black soldier fly</name>
    <dbReference type="NCBI Taxonomy" id="343691"/>
    <lineage>
        <taxon>Eukaryota</taxon>
        <taxon>Metazoa</taxon>
        <taxon>Ecdysozoa</taxon>
        <taxon>Arthropoda</taxon>
        <taxon>Hexapoda</taxon>
        <taxon>Insecta</taxon>
        <taxon>Pterygota</taxon>
        <taxon>Neoptera</taxon>
        <taxon>Endopterygota</taxon>
        <taxon>Diptera</taxon>
        <taxon>Brachycera</taxon>
        <taxon>Stratiomyomorpha</taxon>
        <taxon>Stratiomyidae</taxon>
        <taxon>Hermetiinae</taxon>
        <taxon>Hermetia</taxon>
    </lineage>
</organism>
<name>A0A7R8YLX1_HERIL</name>
<dbReference type="AlphaFoldDB" id="A0A7R8YLX1"/>
<feature type="compositionally biased region" description="Polar residues" evidence="1">
    <location>
        <begin position="206"/>
        <end position="236"/>
    </location>
</feature>
<feature type="compositionally biased region" description="Low complexity" evidence="1">
    <location>
        <begin position="166"/>
        <end position="205"/>
    </location>
</feature>
<feature type="compositionally biased region" description="Low complexity" evidence="1">
    <location>
        <begin position="54"/>
        <end position="75"/>
    </location>
</feature>
<feature type="compositionally biased region" description="Polar residues" evidence="1">
    <location>
        <begin position="147"/>
        <end position="162"/>
    </location>
</feature>
<reference evidence="2 3" key="1">
    <citation type="submission" date="2020-11" db="EMBL/GenBank/DDBJ databases">
        <authorList>
            <person name="Wallbank WR R."/>
            <person name="Pardo Diaz C."/>
            <person name="Kozak K."/>
            <person name="Martin S."/>
            <person name="Jiggins C."/>
            <person name="Moest M."/>
            <person name="Warren A I."/>
            <person name="Generalovic N T."/>
            <person name="Byers J.R.P. K."/>
            <person name="Montejo-Kovacevich G."/>
            <person name="Yen C E."/>
        </authorList>
    </citation>
    <scope>NUCLEOTIDE SEQUENCE [LARGE SCALE GENOMIC DNA]</scope>
</reference>
<feature type="non-terminal residue" evidence="2">
    <location>
        <position position="1"/>
    </location>
</feature>
<evidence type="ECO:0000256" key="1">
    <source>
        <dbReference type="SAM" id="MobiDB-lite"/>
    </source>
</evidence>
<proteinExistence type="predicted"/>
<accession>A0A7R8YLX1</accession>
<dbReference type="OrthoDB" id="10070859at2759"/>
<gene>
    <name evidence="2" type="ORF">HERILL_LOCUS1272</name>
</gene>